<comment type="subcellular location">
    <subcellularLocation>
        <location evidence="1">Chromosome</location>
    </subcellularLocation>
    <subcellularLocation>
        <location evidence="2 10">Nucleus</location>
        <location evidence="2 10">Nucleolus</location>
    </subcellularLocation>
</comment>
<dbReference type="PANTHER" id="PTHR17972">
    <property type="entry name" value="NUCLEOLAR RNA-ASSOCIATED PROTEIN"/>
    <property type="match status" value="1"/>
</dbReference>
<evidence type="ECO:0000259" key="12">
    <source>
        <dbReference type="Pfam" id="PF03813"/>
    </source>
</evidence>
<dbReference type="GO" id="GO:0032040">
    <property type="term" value="C:small-subunit processome"/>
    <property type="evidence" value="ECO:0007669"/>
    <property type="project" value="TreeGrafter"/>
</dbReference>
<evidence type="ECO:0000256" key="3">
    <source>
        <dbReference type="ARBA" id="ARBA00006674"/>
    </source>
</evidence>
<feature type="region of interest" description="Disordered" evidence="11">
    <location>
        <begin position="1"/>
        <end position="43"/>
    </location>
</feature>
<dbReference type="InterPro" id="IPR035082">
    <property type="entry name" value="Nrap_D1"/>
</dbReference>
<dbReference type="EMBL" id="QCYY01001985">
    <property type="protein sequence ID" value="ROT73818.1"/>
    <property type="molecule type" value="Genomic_DNA"/>
</dbReference>
<accession>A0A423TBK4</accession>
<dbReference type="OrthoDB" id="10251401at2759"/>
<reference evidence="18 19" key="1">
    <citation type="submission" date="2018-04" db="EMBL/GenBank/DDBJ databases">
        <authorList>
            <person name="Zhang X."/>
            <person name="Yuan J."/>
            <person name="Li F."/>
            <person name="Xiang J."/>
        </authorList>
    </citation>
    <scope>NUCLEOTIDE SEQUENCE [LARGE SCALE GENOMIC DNA]</scope>
    <source>
        <tissue evidence="18">Muscle</tissue>
    </source>
</reference>
<dbReference type="AlphaFoldDB" id="A0A423TBK4"/>
<dbReference type="InterPro" id="IPR035368">
    <property type="entry name" value="Nrap_D3"/>
</dbReference>
<dbReference type="InterPro" id="IPR035370">
    <property type="entry name" value="Nrap_D5"/>
</dbReference>
<evidence type="ECO:0000259" key="16">
    <source>
        <dbReference type="Pfam" id="PF17406"/>
    </source>
</evidence>
<evidence type="ECO:0000259" key="17">
    <source>
        <dbReference type="Pfam" id="PF17407"/>
    </source>
</evidence>
<organism evidence="18 19">
    <name type="scientific">Penaeus vannamei</name>
    <name type="common">Whiteleg shrimp</name>
    <name type="synonym">Litopenaeus vannamei</name>
    <dbReference type="NCBI Taxonomy" id="6689"/>
    <lineage>
        <taxon>Eukaryota</taxon>
        <taxon>Metazoa</taxon>
        <taxon>Ecdysozoa</taxon>
        <taxon>Arthropoda</taxon>
        <taxon>Crustacea</taxon>
        <taxon>Multicrustacea</taxon>
        <taxon>Malacostraca</taxon>
        <taxon>Eumalacostraca</taxon>
        <taxon>Eucarida</taxon>
        <taxon>Decapoda</taxon>
        <taxon>Dendrobranchiata</taxon>
        <taxon>Penaeoidea</taxon>
        <taxon>Penaeidae</taxon>
        <taxon>Penaeus</taxon>
    </lineage>
</organism>
<evidence type="ECO:0000313" key="18">
    <source>
        <dbReference type="EMBL" id="ROT73818.1"/>
    </source>
</evidence>
<feature type="domain" description="Nrap protein" evidence="14">
    <location>
        <begin position="357"/>
        <end position="516"/>
    </location>
</feature>
<dbReference type="PANTHER" id="PTHR17972:SF0">
    <property type="entry name" value="NUCLEOLAR PROTEIN 6"/>
    <property type="match status" value="1"/>
</dbReference>
<dbReference type="Pfam" id="PF17403">
    <property type="entry name" value="Nrap_D2"/>
    <property type="match status" value="1"/>
</dbReference>
<evidence type="ECO:0000256" key="9">
    <source>
        <dbReference type="ARBA" id="ARBA00035020"/>
    </source>
</evidence>
<dbReference type="GO" id="GO:0005694">
    <property type="term" value="C:chromosome"/>
    <property type="evidence" value="ECO:0007669"/>
    <property type="project" value="UniProtKB-SubCell"/>
</dbReference>
<dbReference type="FunFam" id="1.10.1410.10:FF:000006">
    <property type="entry name" value="Nucleolar protein 6"/>
    <property type="match status" value="1"/>
</dbReference>
<comment type="similarity">
    <text evidence="3 10">Belongs to the NRAP family.</text>
</comment>
<dbReference type="GO" id="GO:0006364">
    <property type="term" value="P:rRNA processing"/>
    <property type="evidence" value="ECO:0007669"/>
    <property type="project" value="TreeGrafter"/>
</dbReference>
<evidence type="ECO:0000259" key="15">
    <source>
        <dbReference type="Pfam" id="PF17405"/>
    </source>
</evidence>
<evidence type="ECO:0000256" key="11">
    <source>
        <dbReference type="SAM" id="MobiDB-lite"/>
    </source>
</evidence>
<feature type="domain" description="Nrap protein" evidence="17">
    <location>
        <begin position="912"/>
        <end position="1045"/>
    </location>
</feature>
<dbReference type="Pfam" id="PF17406">
    <property type="entry name" value="Nrap_D5"/>
    <property type="match status" value="1"/>
</dbReference>
<dbReference type="GO" id="GO:0006409">
    <property type="term" value="P:tRNA export from nucleus"/>
    <property type="evidence" value="ECO:0007669"/>
    <property type="project" value="TreeGrafter"/>
</dbReference>
<sequence>MDETEDGENEGGKRKMLEQGGGVAKSAKKNKDGGSLYKPPTVDELNTLRETQMLYHSNLFRMQMEEVLREVSIKAKHSQQLEKWMNQFSAFVKSLPASSSYQLDNTEWMETKNICNPMPDDVPKVSGTFLFMAPRSMQFIGSFLSNTTTSQNRTVDIMLVLPKDCVHANDWQNGRWLVKRAKYLSWLAAELRENTELVSDLSWTTHLGCESRPVLQVAPSGGLGKKWKGTGCMSGHMVSLLAIHLLRKRKINTQMSAYQVYRSIVLAISNSDWTKEGFSMGLTSSQDAVPLENYHKIYEVVFVDPSGLLNLAAAMSTTDFLRIKHEAGLAMKILDSSAAESFESLFIRKIELHQMCDQLVSVQFDKSDVKRIFNSIMTETQVCRIDRMGDTCNPVWSSVLKTLRFGLGDRATLLVPQRIIPQTWPLDGSRPDPVWKLDFGLVLDPIAASALLTKGPSADSPEVKEFQAFWGKKSTLRRFQDGSFHEAILWADPNVTTGQRRLIPGEVVKQVLSLHYGIPKKKVLYVAGQMESLLHVPESSVKEEYGTGEEATTSAIQAFDRLARKLRSLHLPLKITTVHSTSEVSRHARVFPPLGKNAKQHSEKVVIKEDHMELSNENGVCPLFNFAINVIVFLEMSGKWPDDVLAIQAIKAEFYKSMFDLLAKENIKAIVFPRFLQVLWEGYVFRIEVCYRREIYLQRLVETPDGDWKEKDTEAAINLEKQMEMIPKITTSLASIQSEHPSFSGGVRLAKRWMASQLLLDHCPHLAVELLVAHLYLNPDPYLVPHTPHVTLLRFLHLLAHTDWKTTPIFVNLSEAFTVEDQAELSHRFTSQRESLPSMFISTPHELRTVADPDNPEDVNHRYKLASVWTKSEPTLLIIYRMKQLAGVALSLISESVFDSQMDFTSLFRPSLEDFDVTIKLNCQELSRRKEAVDWKDRDEKKDIPLHQMTDTRGITPVVMYDAASMYLEELKEAYSHVALFFYDEHGGDVIGVVWNPKALSAQELKIGSLMGHKLVGVKEVKQVVNVDAIIEDFQVIGTGLVESISIKNQ</sequence>
<dbReference type="GO" id="GO:0003723">
    <property type="term" value="F:RNA binding"/>
    <property type="evidence" value="ECO:0007669"/>
    <property type="project" value="UniProtKB-KW"/>
</dbReference>
<evidence type="ECO:0000259" key="14">
    <source>
        <dbReference type="Pfam" id="PF17404"/>
    </source>
</evidence>
<keyword evidence="5" id="KW-0158">Chromosome</keyword>
<keyword evidence="6 10" id="KW-0694">RNA-binding</keyword>
<feature type="domain" description="Nrap protein" evidence="15">
    <location>
        <begin position="530"/>
        <end position="737"/>
    </location>
</feature>
<dbReference type="GO" id="GO:0032545">
    <property type="term" value="C:CURI complex"/>
    <property type="evidence" value="ECO:0007669"/>
    <property type="project" value="TreeGrafter"/>
</dbReference>
<keyword evidence="7 10" id="KW-0539">Nucleus</keyword>
<proteinExistence type="inferred from homology"/>
<dbReference type="InterPro" id="IPR005554">
    <property type="entry name" value="NOL6/Upt22"/>
</dbReference>
<comment type="subunit">
    <text evidence="9">Part of the small subunit (SSU) processome, composed of more than 70 proteins and the RNA chaperone small nucleolar RNA (snoRNA) U3.</text>
</comment>
<evidence type="ECO:0000313" key="19">
    <source>
        <dbReference type="Proteomes" id="UP000283509"/>
    </source>
</evidence>
<dbReference type="InterPro" id="IPR035371">
    <property type="entry name" value="Nrap_D6"/>
</dbReference>
<evidence type="ECO:0000256" key="5">
    <source>
        <dbReference type="ARBA" id="ARBA00022454"/>
    </source>
</evidence>
<comment type="caution">
    <text evidence="18">The sequence shown here is derived from an EMBL/GenBank/DDBJ whole genome shotgun (WGS) entry which is preliminary data.</text>
</comment>
<protein>
    <recommendedName>
        <fullName evidence="4 10">Nucleolar protein 6</fullName>
    </recommendedName>
</protein>
<evidence type="ECO:0000256" key="4">
    <source>
        <dbReference type="ARBA" id="ARBA00016437"/>
    </source>
</evidence>
<dbReference type="Proteomes" id="UP000283509">
    <property type="component" value="Unassembled WGS sequence"/>
</dbReference>
<dbReference type="InterPro" id="IPR035369">
    <property type="entry name" value="Nrap_D4"/>
</dbReference>
<evidence type="ECO:0000256" key="6">
    <source>
        <dbReference type="ARBA" id="ARBA00022884"/>
    </source>
</evidence>
<comment type="function">
    <text evidence="8">Part of the small subunit (SSU) processome, first precursor of the small eukaryotic ribosomal subunit. During the assembly of the SSU processome in the nucleolus, many ribosome biogenesis factors, an RNA chaperone and ribosomal proteins associate with the nascent pre-rRNA and work in concert to generate RNA folding, modifications, rearrangements and cleavage as well as targeted degradation of pre-ribosomal RNA by the RNA exosome.</text>
</comment>
<name>A0A423TBK4_PENVA</name>
<evidence type="ECO:0000256" key="8">
    <source>
        <dbReference type="ARBA" id="ARBA00035000"/>
    </source>
</evidence>
<dbReference type="Pfam" id="PF17405">
    <property type="entry name" value="Nrap_D4"/>
    <property type="match status" value="1"/>
</dbReference>
<reference evidence="18 19" key="2">
    <citation type="submission" date="2019-01" db="EMBL/GenBank/DDBJ databases">
        <title>The decoding of complex shrimp genome reveals the adaptation for benthos swimmer, frequently molting mechanism and breeding impact on genome.</title>
        <authorList>
            <person name="Sun Y."/>
            <person name="Gao Y."/>
            <person name="Yu Y."/>
        </authorList>
    </citation>
    <scope>NUCLEOTIDE SEQUENCE [LARGE SCALE GENOMIC DNA]</scope>
    <source>
        <tissue evidence="18">Muscle</tissue>
    </source>
</reference>
<dbReference type="STRING" id="6689.A0A423TBK4"/>
<dbReference type="InterPro" id="IPR035367">
    <property type="entry name" value="Nrap_D2"/>
</dbReference>
<dbReference type="GO" id="GO:0034456">
    <property type="term" value="C:UTP-C complex"/>
    <property type="evidence" value="ECO:0007669"/>
    <property type="project" value="TreeGrafter"/>
</dbReference>
<feature type="domain" description="Nrap protein" evidence="16">
    <location>
        <begin position="740"/>
        <end position="910"/>
    </location>
</feature>
<evidence type="ECO:0000256" key="7">
    <source>
        <dbReference type="ARBA" id="ARBA00023242"/>
    </source>
</evidence>
<dbReference type="Pfam" id="PF17407">
    <property type="entry name" value="Nrap_D6"/>
    <property type="match status" value="1"/>
</dbReference>
<evidence type="ECO:0000256" key="10">
    <source>
        <dbReference type="RuleBase" id="RU364032"/>
    </source>
</evidence>
<gene>
    <name evidence="18" type="ORF">C7M84_007714</name>
</gene>
<dbReference type="Pfam" id="PF17404">
    <property type="entry name" value="Nrap_D3"/>
    <property type="match status" value="1"/>
</dbReference>
<feature type="domain" description="Nrap protein" evidence="13">
    <location>
        <begin position="226"/>
        <end position="349"/>
    </location>
</feature>
<keyword evidence="19" id="KW-1185">Reference proteome</keyword>
<evidence type="ECO:0000256" key="2">
    <source>
        <dbReference type="ARBA" id="ARBA00004604"/>
    </source>
</evidence>
<feature type="domain" description="Nrap protein" evidence="12">
    <location>
        <begin position="155"/>
        <end position="221"/>
    </location>
</feature>
<dbReference type="Pfam" id="PF03813">
    <property type="entry name" value="Nrap"/>
    <property type="match status" value="1"/>
</dbReference>
<dbReference type="Gene3D" id="1.10.1410.10">
    <property type="match status" value="2"/>
</dbReference>
<dbReference type="Gene3D" id="3.30.70.3030">
    <property type="match status" value="1"/>
</dbReference>
<evidence type="ECO:0000256" key="1">
    <source>
        <dbReference type="ARBA" id="ARBA00004286"/>
    </source>
</evidence>
<evidence type="ECO:0000259" key="13">
    <source>
        <dbReference type="Pfam" id="PF17403"/>
    </source>
</evidence>